<feature type="transmembrane region" description="Helical" evidence="1">
    <location>
        <begin position="154"/>
        <end position="176"/>
    </location>
</feature>
<evidence type="ECO:0008006" key="4">
    <source>
        <dbReference type="Google" id="ProtNLM"/>
    </source>
</evidence>
<name>A0AAD5UZP2_9APHY</name>
<dbReference type="Proteomes" id="UP001212997">
    <property type="component" value="Unassembled WGS sequence"/>
</dbReference>
<sequence length="244" mass="26800">MNDQDTHNDFEMATLGNLLGESSEQRKIDFTANQVMNLEPDSTTNVLQLPPVDTGKQAWLFCVCSFVLETLVWGFSFRHVAENLDLQIMSEFNHIAVAAVGPTALAIQYASGIALSLLLGRYPDYLKTIMWFGLSLCTLCLFLSSFVTKVPWLILLHGVGLGIGGGTLYWPVMVLVAEWFVRRRGLAGGIIFAGSGVGGQSQFFELEHVRINSSNLDRLRVPVLAQRTPGTTGLWLDFASMGSP</sequence>
<dbReference type="PANTHER" id="PTHR11360">
    <property type="entry name" value="MONOCARBOXYLATE TRANSPORTER"/>
    <property type="match status" value="1"/>
</dbReference>
<dbReference type="SUPFAM" id="SSF103473">
    <property type="entry name" value="MFS general substrate transporter"/>
    <property type="match status" value="1"/>
</dbReference>
<accession>A0AAD5UZP2</accession>
<dbReference type="AlphaFoldDB" id="A0AAD5UZP2"/>
<keyword evidence="1" id="KW-0812">Transmembrane</keyword>
<dbReference type="EMBL" id="JANAWD010000286">
    <property type="protein sequence ID" value="KAJ3482152.1"/>
    <property type="molecule type" value="Genomic_DNA"/>
</dbReference>
<dbReference type="InterPro" id="IPR050327">
    <property type="entry name" value="Proton-linked_MCT"/>
</dbReference>
<evidence type="ECO:0000313" key="3">
    <source>
        <dbReference type="Proteomes" id="UP001212997"/>
    </source>
</evidence>
<comment type="caution">
    <text evidence="2">The sequence shown here is derived from an EMBL/GenBank/DDBJ whole genome shotgun (WGS) entry which is preliminary data.</text>
</comment>
<evidence type="ECO:0000256" key="1">
    <source>
        <dbReference type="SAM" id="Phobius"/>
    </source>
</evidence>
<feature type="transmembrane region" description="Helical" evidence="1">
    <location>
        <begin position="129"/>
        <end position="148"/>
    </location>
</feature>
<keyword evidence="3" id="KW-1185">Reference proteome</keyword>
<reference evidence="2" key="1">
    <citation type="submission" date="2022-07" db="EMBL/GenBank/DDBJ databases">
        <title>Genome Sequence of Physisporinus lineatus.</title>
        <authorList>
            <person name="Buettner E."/>
        </authorList>
    </citation>
    <scope>NUCLEOTIDE SEQUENCE</scope>
    <source>
        <strain evidence="2">VT162</strain>
    </source>
</reference>
<dbReference type="PANTHER" id="PTHR11360:SF287">
    <property type="entry name" value="MFS MONOCARBOXYLATE TRANSPORTER"/>
    <property type="match status" value="1"/>
</dbReference>
<protein>
    <recommendedName>
        <fullName evidence="4">Major facilitator superfamily (MFS) profile domain-containing protein</fullName>
    </recommendedName>
</protein>
<feature type="transmembrane region" description="Helical" evidence="1">
    <location>
        <begin position="58"/>
        <end position="75"/>
    </location>
</feature>
<organism evidence="2 3">
    <name type="scientific">Meripilus lineatus</name>
    <dbReference type="NCBI Taxonomy" id="2056292"/>
    <lineage>
        <taxon>Eukaryota</taxon>
        <taxon>Fungi</taxon>
        <taxon>Dikarya</taxon>
        <taxon>Basidiomycota</taxon>
        <taxon>Agaricomycotina</taxon>
        <taxon>Agaricomycetes</taxon>
        <taxon>Polyporales</taxon>
        <taxon>Meripilaceae</taxon>
        <taxon>Meripilus</taxon>
    </lineage>
</organism>
<proteinExistence type="predicted"/>
<keyword evidence="1" id="KW-1133">Transmembrane helix</keyword>
<dbReference type="InterPro" id="IPR036259">
    <property type="entry name" value="MFS_trans_sf"/>
</dbReference>
<feature type="transmembrane region" description="Helical" evidence="1">
    <location>
        <begin position="95"/>
        <end position="117"/>
    </location>
</feature>
<dbReference type="Gene3D" id="1.20.1250.20">
    <property type="entry name" value="MFS general substrate transporter like domains"/>
    <property type="match status" value="1"/>
</dbReference>
<keyword evidence="1" id="KW-0472">Membrane</keyword>
<gene>
    <name evidence="2" type="ORF">NLI96_g7173</name>
</gene>
<evidence type="ECO:0000313" key="2">
    <source>
        <dbReference type="EMBL" id="KAJ3482152.1"/>
    </source>
</evidence>